<dbReference type="Proteomes" id="UP000317371">
    <property type="component" value="Unassembled WGS sequence"/>
</dbReference>
<gene>
    <name evidence="2" type="ORF">FKZ61_00360</name>
</gene>
<keyword evidence="3" id="KW-1185">Reference proteome</keyword>
<dbReference type="InParanoid" id="A0A540VMA3"/>
<protein>
    <submittedName>
        <fullName evidence="2">Uncharacterized protein</fullName>
    </submittedName>
</protein>
<reference evidence="2 3" key="1">
    <citation type="submission" date="2019-06" db="EMBL/GenBank/DDBJ databases">
        <title>Genome sequence of Litorilinea aerophila BAA-2444.</title>
        <authorList>
            <person name="Maclea K.S."/>
            <person name="Maurais E.G."/>
            <person name="Iannazzi L.C."/>
        </authorList>
    </citation>
    <scope>NUCLEOTIDE SEQUENCE [LARGE SCALE GENOMIC DNA]</scope>
    <source>
        <strain evidence="2 3">ATCC BAA-2444</strain>
    </source>
</reference>
<dbReference type="EMBL" id="VIGC01000001">
    <property type="protein sequence ID" value="TQE97868.1"/>
    <property type="molecule type" value="Genomic_DNA"/>
</dbReference>
<name>A0A540VMA3_9CHLR</name>
<accession>A0A540VMA3</accession>
<evidence type="ECO:0000256" key="1">
    <source>
        <dbReference type="SAM" id="MobiDB-lite"/>
    </source>
</evidence>
<dbReference type="Pfam" id="PF20773">
    <property type="entry name" value="InhA-like_MAM"/>
    <property type="match status" value="1"/>
</dbReference>
<feature type="region of interest" description="Disordered" evidence="1">
    <location>
        <begin position="521"/>
        <end position="541"/>
    </location>
</feature>
<evidence type="ECO:0000313" key="2">
    <source>
        <dbReference type="EMBL" id="TQE97868.1"/>
    </source>
</evidence>
<proteinExistence type="predicted"/>
<feature type="region of interest" description="Disordered" evidence="1">
    <location>
        <begin position="43"/>
        <end position="70"/>
    </location>
</feature>
<sequence>MAGGGKWMVNVKRRLLGLVVGLLWLPLLACSFSWQVGEIPRRAERPSATSTPAPAPQPGKRPAGLLALTPEPAPPLSTEAQLAQVIVPTRDLRDLAMRFKPEVGEIPLVAVETPVTYQVGDHLAFWVHDVTANRNFQITAELVARTDVAYAWVEVGRPVERLDLIRSVEHFSTDIYPKLVEFFGPEWNPGVDGDPRLHILHAYGLGDGIAGYFSSIDEYSRLAHPFSNEKEMFYISLEWLNRTRDFEYYETVLAHEFQHMIHWYNDRNEETWVNEGLSEYAQEVVGYAPDLGFVRSFANNPDTQLTTWSPDMGFNDAHYGAAYLFISYFAQRFGAEVTQAVVANPANGTRGFDAALAPLGLNFDAVFADWVVANYLDDPNALDGQGRLGYFEIQPPAPVLDQVHSEYPTELRRSTVHNYATDYILLEGQGDVTLYFQGQTETRLARAEPFSGHYAWWSNRGDDTNSRLTRRFDLSALAAGTPVEMQVAMWWDIEKDYDYGYVSVSRDGHHWELLSGQYTQPPDADHNALGPAYTGTSPGEGDAPGWVQETFDLSPYAGQEIWVRFEYITDDAVNNSGWLIDDVQIPALDYTADFENGADGWESEGWLLTDGRLRQRWLLQILHLQDNRLQELERFTVDEAGRATIPVDGLGGGRTAVLAISALAPITTEPAAYEYRIEPRDEPSDHRRP</sequence>
<evidence type="ECO:0000313" key="3">
    <source>
        <dbReference type="Proteomes" id="UP000317371"/>
    </source>
</evidence>
<comment type="caution">
    <text evidence="2">The sequence shown here is derived from an EMBL/GenBank/DDBJ whole genome shotgun (WGS) entry which is preliminary data.</text>
</comment>
<organism evidence="2 3">
    <name type="scientific">Litorilinea aerophila</name>
    <dbReference type="NCBI Taxonomy" id="1204385"/>
    <lineage>
        <taxon>Bacteria</taxon>
        <taxon>Bacillati</taxon>
        <taxon>Chloroflexota</taxon>
        <taxon>Caldilineae</taxon>
        <taxon>Caldilineales</taxon>
        <taxon>Caldilineaceae</taxon>
        <taxon>Litorilinea</taxon>
    </lineage>
</organism>
<dbReference type="OrthoDB" id="275270at2"/>
<dbReference type="AlphaFoldDB" id="A0A540VMA3"/>